<evidence type="ECO:0000259" key="1">
    <source>
        <dbReference type="PROSITE" id="PS50943"/>
    </source>
</evidence>
<dbReference type="OrthoDB" id="9805856at2"/>
<organism evidence="2">
    <name type="scientific">Candidatus Enterococcus clewellii</name>
    <dbReference type="NCBI Taxonomy" id="1834193"/>
    <lineage>
        <taxon>Bacteria</taxon>
        <taxon>Bacillati</taxon>
        <taxon>Bacillota</taxon>
        <taxon>Bacilli</taxon>
        <taxon>Lactobacillales</taxon>
        <taxon>Enterococcaceae</taxon>
        <taxon>Enterococcus</taxon>
    </lineage>
</organism>
<dbReference type="InterPro" id="IPR010982">
    <property type="entry name" value="Lambda_DNA-bd_dom_sf"/>
</dbReference>
<keyword evidence="4" id="KW-1185">Reference proteome</keyword>
<reference evidence="3" key="3">
    <citation type="submission" date="2024-03" db="EMBL/GenBank/DDBJ databases">
        <title>The Genome Sequence of Enterococcus sp. DIV0242b.</title>
        <authorList>
            <consortium name="The Broad Institute Genomics Platform"/>
            <consortium name="The Broad Institute Microbial Omics Core"/>
            <consortium name="The Broad Institute Genomic Center for Infectious Diseases"/>
            <person name="Earl A."/>
            <person name="Manson A."/>
            <person name="Gilmore M."/>
            <person name="Schwartman J."/>
            <person name="Shea T."/>
            <person name="Abouelleil A."/>
            <person name="Cao P."/>
            <person name="Chapman S."/>
            <person name="Cusick C."/>
            <person name="Young S."/>
            <person name="Neafsey D."/>
            <person name="Nusbaum C."/>
            <person name="Birren B."/>
        </authorList>
    </citation>
    <scope>NUCLEOTIDE SEQUENCE</scope>
    <source>
        <strain evidence="3">9E7_DIV0242</strain>
    </source>
</reference>
<reference evidence="2" key="1">
    <citation type="submission" date="2017-05" db="EMBL/GenBank/DDBJ databases">
        <title>The Genome Sequence of Enterococcus sp. 9E7_DIV0242.</title>
        <authorList>
            <consortium name="The Broad Institute Genomics Platform"/>
            <consortium name="The Broad Institute Genomic Center for Infectious Diseases"/>
            <person name="Earl A."/>
            <person name="Manson A."/>
            <person name="Schwartman J."/>
            <person name="Gilmore M."/>
            <person name="Abouelleil A."/>
            <person name="Cao P."/>
            <person name="Chapman S."/>
            <person name="Cusick C."/>
            <person name="Shea T."/>
            <person name="Young S."/>
            <person name="Neafsey D."/>
            <person name="Nusbaum C."/>
            <person name="Birren B."/>
        </authorList>
    </citation>
    <scope>NUCLEOTIDE SEQUENCE [LARGE SCALE GENOMIC DNA]</scope>
    <source>
        <strain evidence="2">9E7_DIV0242</strain>
    </source>
</reference>
<feature type="domain" description="HTH cro/C1-type" evidence="1">
    <location>
        <begin position="7"/>
        <end position="59"/>
    </location>
</feature>
<dbReference type="PROSITE" id="PS50943">
    <property type="entry name" value="HTH_CROC1"/>
    <property type="match status" value="1"/>
</dbReference>
<dbReference type="CDD" id="cd00093">
    <property type="entry name" value="HTH_XRE"/>
    <property type="match status" value="1"/>
</dbReference>
<dbReference type="SMART" id="SM00530">
    <property type="entry name" value="HTH_XRE"/>
    <property type="match status" value="1"/>
</dbReference>
<name>A0A242K456_9ENTE</name>
<dbReference type="EMBL" id="NGMM01000005">
    <property type="protein sequence ID" value="OTP13402.1"/>
    <property type="molecule type" value="Genomic_DNA"/>
</dbReference>
<proteinExistence type="predicted"/>
<evidence type="ECO:0000313" key="3">
    <source>
        <dbReference type="EMBL" id="WYJ90206.1"/>
    </source>
</evidence>
<evidence type="ECO:0000313" key="4">
    <source>
        <dbReference type="Proteomes" id="UP000195141"/>
    </source>
</evidence>
<dbReference type="GO" id="GO:0003677">
    <property type="term" value="F:DNA binding"/>
    <property type="evidence" value="ECO:0007669"/>
    <property type="project" value="InterPro"/>
</dbReference>
<dbReference type="InterPro" id="IPR001387">
    <property type="entry name" value="Cro/C1-type_HTH"/>
</dbReference>
<dbReference type="Gene3D" id="1.10.260.40">
    <property type="entry name" value="lambda repressor-like DNA-binding domains"/>
    <property type="match status" value="1"/>
</dbReference>
<dbReference type="AlphaFoldDB" id="A0A242K456"/>
<reference evidence="3" key="2">
    <citation type="submission" date="2017-05" db="EMBL/GenBank/DDBJ databases">
        <authorList>
            <consortium name="The Broad Institute Genomics Platform"/>
            <consortium name="The Broad Institute Genomic Center for Infectious Diseases"/>
            <person name="Earl A."/>
            <person name="Manson A."/>
            <person name="Schwartman J."/>
            <person name="Gilmore M."/>
            <person name="Abouelleil A."/>
            <person name="Cao P."/>
            <person name="Chapman S."/>
            <person name="Cusick C."/>
            <person name="Shea T."/>
            <person name="Young S."/>
            <person name="Neafsey D."/>
            <person name="Nusbaum C."/>
            <person name="Birren B."/>
        </authorList>
    </citation>
    <scope>NUCLEOTIDE SEQUENCE</scope>
    <source>
        <strain evidence="3">9E7_DIV0242</strain>
    </source>
</reference>
<dbReference type="Proteomes" id="UP000195141">
    <property type="component" value="Chromosome"/>
</dbReference>
<sequence>MTVLQRIKELAFEKGISLAEIERSAGLSSGSITKWDKSSPSTDKLLKVATYLHVSMDYLTGNSENVPTETTPEWASEEDILELDKMLDSNVNMSYGGENLTEDEKQRVKDILTGVFWEKLEKKKKLEN</sequence>
<accession>A0A242K456</accession>
<protein>
    <recommendedName>
        <fullName evidence="1">HTH cro/C1-type domain-containing protein</fullName>
    </recommendedName>
</protein>
<dbReference type="SUPFAM" id="SSF47413">
    <property type="entry name" value="lambda repressor-like DNA-binding domains"/>
    <property type="match status" value="1"/>
</dbReference>
<gene>
    <name evidence="3" type="ORF">A5888_001934</name>
    <name evidence="2" type="ORF">A5888_002880</name>
</gene>
<evidence type="ECO:0000313" key="2">
    <source>
        <dbReference type="EMBL" id="OTP13402.1"/>
    </source>
</evidence>
<dbReference type="EMBL" id="CP147247">
    <property type="protein sequence ID" value="WYJ90206.1"/>
    <property type="molecule type" value="Genomic_DNA"/>
</dbReference>